<dbReference type="GO" id="GO:0004831">
    <property type="term" value="F:tyrosine-tRNA ligase activity"/>
    <property type="evidence" value="ECO:0007669"/>
    <property type="project" value="UniProtKB-UniRule"/>
</dbReference>
<reference evidence="8 9" key="1">
    <citation type="submission" date="2020-10" db="EMBL/GenBank/DDBJ databases">
        <title>Connecting structure to function with the recovery of over 1000 high-quality activated sludge metagenome-assembled genomes encoding full-length rRNA genes using long-read sequencing.</title>
        <authorList>
            <person name="Singleton C.M."/>
            <person name="Petriglieri F."/>
            <person name="Kristensen J.M."/>
            <person name="Kirkegaard R.H."/>
            <person name="Michaelsen T.Y."/>
            <person name="Andersen M.H."/>
            <person name="Karst S.M."/>
            <person name="Dueholm M.S."/>
            <person name="Nielsen P.H."/>
            <person name="Albertsen M."/>
        </authorList>
    </citation>
    <scope>NUCLEOTIDE SEQUENCE [LARGE SCALE GENOMIC DNA]</scope>
    <source>
        <strain evidence="8">Lyne_18-Q3-R50-59_MAXAC.006</strain>
    </source>
</reference>
<dbReference type="NCBIfam" id="TIGR00234">
    <property type="entry name" value="tyrS"/>
    <property type="match status" value="1"/>
</dbReference>
<comment type="subcellular location">
    <subcellularLocation>
        <location evidence="7">Cytoplasm</location>
    </subcellularLocation>
</comment>
<dbReference type="EC" id="6.1.1.1" evidence="7"/>
<keyword evidence="4 7" id="KW-0648">Protein biosynthesis</keyword>
<dbReference type="PANTHER" id="PTHR11766">
    <property type="entry name" value="TYROSYL-TRNA SYNTHETASE"/>
    <property type="match status" value="1"/>
</dbReference>
<evidence type="ECO:0000256" key="1">
    <source>
        <dbReference type="ARBA" id="ARBA00022598"/>
    </source>
</evidence>
<dbReference type="FunFam" id="1.10.240.10:FF:000001">
    <property type="entry name" value="Tyrosine--tRNA ligase"/>
    <property type="match status" value="1"/>
</dbReference>
<accession>A0A936TGN4</accession>
<evidence type="ECO:0000256" key="4">
    <source>
        <dbReference type="ARBA" id="ARBA00022917"/>
    </source>
</evidence>
<dbReference type="PANTHER" id="PTHR11766:SF0">
    <property type="entry name" value="TYROSINE--TRNA LIGASE, MITOCHONDRIAL"/>
    <property type="match status" value="1"/>
</dbReference>
<evidence type="ECO:0000256" key="7">
    <source>
        <dbReference type="HAMAP-Rule" id="MF_02006"/>
    </source>
</evidence>
<dbReference type="PROSITE" id="PS00178">
    <property type="entry name" value="AA_TRNA_LIGASE_I"/>
    <property type="match status" value="1"/>
</dbReference>
<dbReference type="InterPro" id="IPR024088">
    <property type="entry name" value="Tyr-tRNA-ligase_bac-type"/>
</dbReference>
<dbReference type="PRINTS" id="PR01040">
    <property type="entry name" value="TRNASYNTHTYR"/>
</dbReference>
<dbReference type="InterPro" id="IPR002305">
    <property type="entry name" value="aa-tRNA-synth_Ic"/>
</dbReference>
<comment type="caution">
    <text evidence="8">The sequence shown here is derived from an EMBL/GenBank/DDBJ whole genome shotgun (WGS) entry which is preliminary data.</text>
</comment>
<dbReference type="Proteomes" id="UP000727993">
    <property type="component" value="Unassembled WGS sequence"/>
</dbReference>
<dbReference type="AlphaFoldDB" id="A0A936TGN4"/>
<evidence type="ECO:0000313" key="8">
    <source>
        <dbReference type="EMBL" id="MBK9299024.1"/>
    </source>
</evidence>
<dbReference type="GO" id="GO:0005829">
    <property type="term" value="C:cytosol"/>
    <property type="evidence" value="ECO:0007669"/>
    <property type="project" value="TreeGrafter"/>
</dbReference>
<dbReference type="InterPro" id="IPR014729">
    <property type="entry name" value="Rossmann-like_a/b/a_fold"/>
</dbReference>
<dbReference type="EMBL" id="JADJZA010000011">
    <property type="protein sequence ID" value="MBK9299024.1"/>
    <property type="molecule type" value="Genomic_DNA"/>
</dbReference>
<dbReference type="CDD" id="cd00805">
    <property type="entry name" value="TyrRS_core"/>
    <property type="match status" value="1"/>
</dbReference>
<dbReference type="SUPFAM" id="SSF52374">
    <property type="entry name" value="Nucleotidylyl transferase"/>
    <property type="match status" value="1"/>
</dbReference>
<protein>
    <recommendedName>
        <fullName evidence="7">Tyrosine--tRNA ligase</fullName>
        <ecNumber evidence="7">6.1.1.1</ecNumber>
    </recommendedName>
    <alternativeName>
        <fullName evidence="7">Tyrosyl-tRNA synthetase</fullName>
        <shortName evidence="7">TyrRS</shortName>
    </alternativeName>
</protein>
<sequence>MSQPVGDAPASGGSFRSPLLTDLHARGLIADSTDLDSLDRRLSEGPITLYCGFDPTADSLHAGHLQQLMTLARFARAGHRALVLVGGATGRIGDPSGRDTERPLLDDDTLDANVAAIRAQASKFVDVTEPGTMVNNLDWSAGLDLLGFLRDVGKHVTVSSMLARDSVRSRMDRSEGISFTEFSYQLLQANDFLTLYRSEDCELQVAGTDQWGNITAGIDLVRRVEGASLHGLTTPLIVRSDGKKFGKSVGGAIWLSAEQTSPYAFYQYWMQIPDDDVEALLLRLTWLDIEVIDAIVSEHFAQPHRREGQRRLAHELTSLVHDEQAARSAAIASEVLFGGDPAGLDRDTLGMLAVELETTNVTVDELADGLDAADTFVRAGLARSKGEVRKNASGFRVNGQPCDLAEPLDRHALLDGAAILLSHGKRQHRLVVLRDGITVG</sequence>
<organism evidence="8 9">
    <name type="scientific">Candidatus Neomicrothrix subdominans</name>
    <dbReference type="NCBI Taxonomy" id="2954438"/>
    <lineage>
        <taxon>Bacteria</taxon>
        <taxon>Bacillati</taxon>
        <taxon>Actinomycetota</taxon>
        <taxon>Acidimicrobiia</taxon>
        <taxon>Acidimicrobiales</taxon>
        <taxon>Microthrixaceae</taxon>
        <taxon>Candidatus Neomicrothrix</taxon>
    </lineage>
</organism>
<dbReference type="InterPro" id="IPR001412">
    <property type="entry name" value="aa-tRNA-synth_I_CS"/>
</dbReference>
<feature type="binding site" evidence="7">
    <location>
        <position position="184"/>
    </location>
    <ligand>
        <name>L-tyrosine</name>
        <dbReference type="ChEBI" id="CHEBI:58315"/>
    </ligand>
</feature>
<dbReference type="HAMAP" id="MF_02006">
    <property type="entry name" value="Tyr_tRNA_synth_type1"/>
    <property type="match status" value="1"/>
</dbReference>
<evidence type="ECO:0000256" key="6">
    <source>
        <dbReference type="ARBA" id="ARBA00048248"/>
    </source>
</evidence>
<keyword evidence="2 7" id="KW-0547">Nucleotide-binding</keyword>
<feature type="binding site" evidence="7">
    <location>
        <position position="188"/>
    </location>
    <ligand>
        <name>L-tyrosine</name>
        <dbReference type="ChEBI" id="CHEBI:58315"/>
    </ligand>
</feature>
<dbReference type="InterPro" id="IPR002307">
    <property type="entry name" value="Tyr-tRNA-ligase"/>
</dbReference>
<dbReference type="Gene3D" id="3.40.50.620">
    <property type="entry name" value="HUPs"/>
    <property type="match status" value="1"/>
</dbReference>
<keyword evidence="5 7" id="KW-0030">Aminoacyl-tRNA synthetase</keyword>
<dbReference type="GO" id="GO:0005524">
    <property type="term" value="F:ATP binding"/>
    <property type="evidence" value="ECO:0007669"/>
    <property type="project" value="UniProtKB-UniRule"/>
</dbReference>
<evidence type="ECO:0000256" key="3">
    <source>
        <dbReference type="ARBA" id="ARBA00022840"/>
    </source>
</evidence>
<dbReference type="Pfam" id="PF00579">
    <property type="entry name" value="tRNA-synt_1b"/>
    <property type="match status" value="1"/>
</dbReference>
<feature type="short sequence motif" description="'KMSKS' region" evidence="7">
    <location>
        <begin position="244"/>
        <end position="248"/>
    </location>
</feature>
<keyword evidence="3 7" id="KW-0067">ATP-binding</keyword>
<evidence type="ECO:0000256" key="5">
    <source>
        <dbReference type="ARBA" id="ARBA00023146"/>
    </source>
</evidence>
<keyword evidence="1 7" id="KW-0436">Ligase</keyword>
<dbReference type="GO" id="GO:0006437">
    <property type="term" value="P:tyrosyl-tRNA aminoacylation"/>
    <property type="evidence" value="ECO:0007669"/>
    <property type="project" value="UniProtKB-UniRule"/>
</dbReference>
<comment type="similarity">
    <text evidence="7">Belongs to the class-I aminoacyl-tRNA synthetase family. TyrS type 1 subfamily.</text>
</comment>
<comment type="subunit">
    <text evidence="7">Homodimer.</text>
</comment>
<gene>
    <name evidence="7" type="primary">tyrS</name>
    <name evidence="8" type="ORF">IPN02_19800</name>
</gene>
<dbReference type="InterPro" id="IPR036986">
    <property type="entry name" value="S4_RNA-bd_sf"/>
</dbReference>
<evidence type="ECO:0000256" key="2">
    <source>
        <dbReference type="ARBA" id="ARBA00022741"/>
    </source>
</evidence>
<dbReference type="InterPro" id="IPR024107">
    <property type="entry name" value="Tyr-tRNA-ligase_bac_1"/>
</dbReference>
<dbReference type="Gene3D" id="1.10.240.10">
    <property type="entry name" value="Tyrosyl-Transfer RNA Synthetase"/>
    <property type="match status" value="1"/>
</dbReference>
<feature type="binding site" evidence="7">
    <location>
        <position position="247"/>
    </location>
    <ligand>
        <name>ATP</name>
        <dbReference type="ChEBI" id="CHEBI:30616"/>
    </ligand>
</feature>
<proteinExistence type="inferred from homology"/>
<comment type="catalytic activity">
    <reaction evidence="6 7">
        <text>tRNA(Tyr) + L-tyrosine + ATP = L-tyrosyl-tRNA(Tyr) + AMP + diphosphate + H(+)</text>
        <dbReference type="Rhea" id="RHEA:10220"/>
        <dbReference type="Rhea" id="RHEA-COMP:9706"/>
        <dbReference type="Rhea" id="RHEA-COMP:9707"/>
        <dbReference type="ChEBI" id="CHEBI:15378"/>
        <dbReference type="ChEBI" id="CHEBI:30616"/>
        <dbReference type="ChEBI" id="CHEBI:33019"/>
        <dbReference type="ChEBI" id="CHEBI:58315"/>
        <dbReference type="ChEBI" id="CHEBI:78442"/>
        <dbReference type="ChEBI" id="CHEBI:78536"/>
        <dbReference type="ChEBI" id="CHEBI:456215"/>
        <dbReference type="EC" id="6.1.1.1"/>
    </reaction>
</comment>
<feature type="short sequence motif" description="'HIGH' region" evidence="7">
    <location>
        <begin position="55"/>
        <end position="64"/>
    </location>
</feature>
<comment type="function">
    <text evidence="7">Catalyzes the attachment of tyrosine to tRNA(Tyr) in a two-step reaction: tyrosine is first activated by ATP to form Tyr-AMP and then transferred to the acceptor end of tRNA(Tyr).</text>
</comment>
<name>A0A936TGN4_9ACTN</name>
<feature type="binding site" evidence="7">
    <location>
        <position position="50"/>
    </location>
    <ligand>
        <name>L-tyrosine</name>
        <dbReference type="ChEBI" id="CHEBI:58315"/>
    </ligand>
</feature>
<dbReference type="GO" id="GO:0003723">
    <property type="term" value="F:RNA binding"/>
    <property type="evidence" value="ECO:0007669"/>
    <property type="project" value="InterPro"/>
</dbReference>
<keyword evidence="7" id="KW-0963">Cytoplasm</keyword>
<evidence type="ECO:0000313" key="9">
    <source>
        <dbReference type="Proteomes" id="UP000727993"/>
    </source>
</evidence>
<dbReference type="Gene3D" id="3.10.290.10">
    <property type="entry name" value="RNA-binding S4 domain"/>
    <property type="match status" value="1"/>
</dbReference>